<evidence type="ECO:0000259" key="3">
    <source>
        <dbReference type="PROSITE" id="PS50235"/>
    </source>
</evidence>
<sequence>MVDQLQRIQTHGSRSQGARLLAALKDKNCSGRPPGTGAATAYRSAGQTNSVLPFPSLVPSSPAVRPMPLRRDGAGANRDGITVHGARDPYEMGEDSDDEQNVNLRTHFGSGPGVTVGKRNGMGSSEVKKQGQLPALFSRESKRLQTARLVPAGMTNLGNTCYLNAVIQVLLNMVSFTADLRNASLERLTQHLPATGVWAALRTTADKLMAARLARPSLDSLKPAVEPTELRAAMGRRSLRWLSFAQQDAHEFLVELLEQLESEVLTAEAASSGRKRMPLSETCCPTARNLSGSLVHTWTCSECGHRTRAKEPFSCLSLQMPTQGTVDLQDLFFDYLKDETIDKNCDRCSPSAPVPHTAQHHFWRLPRVLVVHIKRFMPLPQLQQALPGQEALGERDAAGAAVLVEVHAEGRKETAAQVNNAVSELRTPPREDGNLAQESAAPLSIAPQAAGVAAAVGGSHESSLLAPYVYEKLHTVVKVTPGLDLSRYCDAAARAHVHLLEGLSFEELNLGAGAYDCAAADGAQDVPLGPGTATAGGGAAATAAAAAALAPGGATVATLDTAGGGSTCPSPSFMQPNTSALQERTVQQQDSVPLHREHVRRCVLGGGSKAMTPGGAKLPVPDSECGTSAITTGAQANGCDGAPTPYGGCTSGIINPPGFGRRKSEGLEKGRTPLGSRGGFGPLRDGSNLVGPGGALAGKPGVGVGSTPQALIRRGEKAFVSGASPMDASIGYGLSSHTCSDRMGSVLLPPDSVGRKTAGGGDGDGGAAATAAAVVAAASSDRKAPRPLAANAFFGKVLGTVEPCNGGGGGGGGSSHQPSNDDLLRPPKRLCVQDTAEEEVPGRRTAEPPPSVPAPVTERQLEEMTEDEQLELALQMSLAEEGGGICGWGKDSEGVGVWQSSGTGDRPAVADHVHLGRGSAAEDLTVPTAAGTAVRQSCGVADGPGGAATGRVCTSGDSAGGRGRADASGGGGHYGGRHDRWQSCGNGQSFMELQDESQGGYNMRHQEVAGQGGTDVGRPTSSGPALSGARGGKDDGAESDCSVGQTLPDSSGRGIRLDRRRARKRRLVKLFGPNVPDVAESPAVAPSRQRRRGNCSEYGDEGRVHGGLPVAYSIDDQDDGTTALSPISKTGKHRAMEGGSGDDGGGNGVVFPVAAVAADQTDAVPEDDDEDFQAAKRLSLATFAEEKGRRMRRSCGGAGTGVAAASHTIHKSRAEMKWELMMALPEPEQALGCKEVGAEGKEAEAGSGCSTPKRDRGAARVRADAHVEPPPPPSRPRRRSAPGGIAGGRPCDLTSSDGDGERAGGMDALVAAAGLHTSNHMHGGSTVASVAAVTDRRPQSQQQPQQQRRHSSAGVPAGDNAGNREEQFKFEFIAPDAAERAGVSTVSAGALAFGVAGSRREDPVDLTCDGAGDEEEDPDLAKAIMLSLQDAQQQNNAMGDEVGGADPHPFMDFAKMDDADEGNNVLREPVKPKVVLVPDSDYEEDSNDGEGNKADSGGTGPAEAGASRPAARTTHGAQAKIHQSQWPGRHDGDLSDALLSVPLAQLARYRLQGVVRHKGWTPFSGHYLADVLVPTPAGTSGQPAQIWYEHNDAVVSHVDFARVREDAAKQGYLFFFVHMPRLVTPSAAAKAP</sequence>
<dbReference type="Proteomes" id="UP000747399">
    <property type="component" value="Unassembled WGS sequence"/>
</dbReference>
<name>A0A8J4F7Z4_9CHLO</name>
<dbReference type="InterPro" id="IPR050164">
    <property type="entry name" value="Peptidase_C19"/>
</dbReference>
<feature type="region of interest" description="Disordered" evidence="2">
    <location>
        <begin position="1463"/>
        <end position="1529"/>
    </location>
</feature>
<evidence type="ECO:0000256" key="2">
    <source>
        <dbReference type="SAM" id="MobiDB-lite"/>
    </source>
</evidence>
<accession>A0A8J4F7Z4</accession>
<dbReference type="Gene3D" id="3.90.70.10">
    <property type="entry name" value="Cysteine proteinases"/>
    <property type="match status" value="2"/>
</dbReference>
<evidence type="ECO:0000313" key="4">
    <source>
        <dbReference type="EMBL" id="GIL61025.1"/>
    </source>
</evidence>
<dbReference type="InterPro" id="IPR003903">
    <property type="entry name" value="UIM_dom"/>
</dbReference>
<dbReference type="SUPFAM" id="SSF54001">
    <property type="entry name" value="Cysteine proteinases"/>
    <property type="match status" value="2"/>
</dbReference>
<dbReference type="InterPro" id="IPR028889">
    <property type="entry name" value="USP"/>
</dbReference>
<dbReference type="PROSITE" id="PS00972">
    <property type="entry name" value="USP_1"/>
    <property type="match status" value="1"/>
</dbReference>
<organism evidence="4 5">
    <name type="scientific">Volvox africanus</name>
    <dbReference type="NCBI Taxonomy" id="51714"/>
    <lineage>
        <taxon>Eukaryota</taxon>
        <taxon>Viridiplantae</taxon>
        <taxon>Chlorophyta</taxon>
        <taxon>core chlorophytes</taxon>
        <taxon>Chlorophyceae</taxon>
        <taxon>CS clade</taxon>
        <taxon>Chlamydomonadales</taxon>
        <taxon>Volvocaceae</taxon>
        <taxon>Volvox</taxon>
    </lineage>
</organism>
<proteinExistence type="inferred from homology"/>
<protein>
    <recommendedName>
        <fullName evidence="3">USP domain-containing protein</fullName>
    </recommendedName>
</protein>
<feature type="compositionally biased region" description="Basic and acidic residues" evidence="2">
    <location>
        <begin position="662"/>
        <end position="671"/>
    </location>
</feature>
<dbReference type="GO" id="GO:0005634">
    <property type="term" value="C:nucleus"/>
    <property type="evidence" value="ECO:0007669"/>
    <property type="project" value="TreeGrafter"/>
</dbReference>
<dbReference type="GO" id="GO:0005829">
    <property type="term" value="C:cytosol"/>
    <property type="evidence" value="ECO:0007669"/>
    <property type="project" value="TreeGrafter"/>
</dbReference>
<feature type="compositionally biased region" description="Gly residues" evidence="2">
    <location>
        <begin position="1138"/>
        <end position="1147"/>
    </location>
</feature>
<dbReference type="PROSITE" id="PS00973">
    <property type="entry name" value="USP_2"/>
    <property type="match status" value="1"/>
</dbReference>
<dbReference type="PANTHER" id="PTHR24006">
    <property type="entry name" value="UBIQUITIN CARBOXYL-TERMINAL HYDROLASE"/>
    <property type="match status" value="1"/>
</dbReference>
<dbReference type="EMBL" id="BNCO01000043">
    <property type="protein sequence ID" value="GIL61025.1"/>
    <property type="molecule type" value="Genomic_DNA"/>
</dbReference>
<dbReference type="GO" id="GO:0016579">
    <property type="term" value="P:protein deubiquitination"/>
    <property type="evidence" value="ECO:0007669"/>
    <property type="project" value="InterPro"/>
</dbReference>
<feature type="region of interest" description="Disordered" evidence="2">
    <location>
        <begin position="1009"/>
        <end position="1060"/>
    </location>
</feature>
<feature type="compositionally biased region" description="Gly residues" evidence="2">
    <location>
        <begin position="805"/>
        <end position="814"/>
    </location>
</feature>
<feature type="region of interest" description="Disordered" evidence="2">
    <location>
        <begin position="805"/>
        <end position="855"/>
    </location>
</feature>
<comment type="similarity">
    <text evidence="1">Belongs to the peptidase C19 family.</text>
</comment>
<evidence type="ECO:0000256" key="1">
    <source>
        <dbReference type="ARBA" id="ARBA00009085"/>
    </source>
</evidence>
<feature type="domain" description="USP" evidence="3">
    <location>
        <begin position="152"/>
        <end position="473"/>
    </location>
</feature>
<feature type="region of interest" description="Disordered" evidence="2">
    <location>
        <begin position="108"/>
        <end position="127"/>
    </location>
</feature>
<dbReference type="SMART" id="SM00726">
    <property type="entry name" value="UIM"/>
    <property type="match status" value="3"/>
</dbReference>
<dbReference type="CDD" id="cd02257">
    <property type="entry name" value="Peptidase_C19"/>
    <property type="match status" value="2"/>
</dbReference>
<feature type="region of interest" description="Disordered" evidence="2">
    <location>
        <begin position="1331"/>
        <end position="1362"/>
    </location>
</feature>
<dbReference type="InterPro" id="IPR038765">
    <property type="entry name" value="Papain-like_cys_pep_sf"/>
</dbReference>
<comment type="caution">
    <text evidence="4">The sequence shown here is derived from an EMBL/GenBank/DDBJ whole genome shotgun (WGS) entry which is preliminary data.</text>
</comment>
<feature type="compositionally biased region" description="Gly residues" evidence="2">
    <location>
        <begin position="958"/>
        <end position="974"/>
    </location>
</feature>
<feature type="region of interest" description="Disordered" evidence="2">
    <location>
        <begin position="956"/>
        <end position="985"/>
    </location>
</feature>
<dbReference type="GO" id="GO:0004843">
    <property type="term" value="F:cysteine-type deubiquitinase activity"/>
    <property type="evidence" value="ECO:0007669"/>
    <property type="project" value="InterPro"/>
</dbReference>
<dbReference type="InterPro" id="IPR018200">
    <property type="entry name" value="USP_CS"/>
</dbReference>
<feature type="region of interest" description="Disordered" evidence="2">
    <location>
        <begin position="1237"/>
        <end position="1304"/>
    </location>
</feature>
<dbReference type="PANTHER" id="PTHR24006:SF827">
    <property type="entry name" value="UBIQUITIN CARBOXYL-TERMINAL HYDROLASE 34"/>
    <property type="match status" value="1"/>
</dbReference>
<dbReference type="Pfam" id="PF00443">
    <property type="entry name" value="UCH"/>
    <property type="match status" value="2"/>
</dbReference>
<dbReference type="PROSITE" id="PS50330">
    <property type="entry name" value="UIM"/>
    <property type="match status" value="3"/>
</dbReference>
<feature type="region of interest" description="Disordered" evidence="2">
    <location>
        <begin position="657"/>
        <end position="682"/>
    </location>
</feature>
<gene>
    <name evidence="4" type="ORF">Vafri_15396</name>
</gene>
<reference evidence="4" key="1">
    <citation type="journal article" date="2021" name="Proc. Natl. Acad. Sci. U.S.A.">
        <title>Three genomes in the algal genus Volvox reveal the fate of a haploid sex-determining region after a transition to homothallism.</title>
        <authorList>
            <person name="Yamamoto K."/>
            <person name="Hamaji T."/>
            <person name="Kawai-Toyooka H."/>
            <person name="Matsuzaki R."/>
            <person name="Takahashi F."/>
            <person name="Nishimura Y."/>
            <person name="Kawachi M."/>
            <person name="Noguchi H."/>
            <person name="Minakuchi Y."/>
            <person name="Umen J.G."/>
            <person name="Toyoda A."/>
            <person name="Nozaki H."/>
        </authorList>
    </citation>
    <scope>NUCLEOTIDE SEQUENCE</scope>
    <source>
        <strain evidence="4">NIES-3780</strain>
    </source>
</reference>
<keyword evidence="5" id="KW-1185">Reference proteome</keyword>
<dbReference type="Pfam" id="PF02809">
    <property type="entry name" value="UIM"/>
    <property type="match status" value="3"/>
</dbReference>
<dbReference type="InterPro" id="IPR001394">
    <property type="entry name" value="Peptidase_C19_UCH"/>
</dbReference>
<dbReference type="PROSITE" id="PS50235">
    <property type="entry name" value="USP_3"/>
    <property type="match status" value="1"/>
</dbReference>
<evidence type="ECO:0000313" key="5">
    <source>
        <dbReference type="Proteomes" id="UP000747399"/>
    </source>
</evidence>
<feature type="compositionally biased region" description="Basic and acidic residues" evidence="2">
    <location>
        <begin position="1252"/>
        <end position="1267"/>
    </location>
</feature>
<feature type="region of interest" description="Disordered" evidence="2">
    <location>
        <begin position="1075"/>
        <end position="1147"/>
    </location>
</feature>